<dbReference type="InterPro" id="IPR007364">
    <property type="entry name" value="SFM1-like"/>
</dbReference>
<dbReference type="eggNOG" id="arCOG00968">
    <property type="taxonomic scope" value="Archaea"/>
</dbReference>
<keyword evidence="2" id="KW-1185">Reference proteome</keyword>
<protein>
    <submittedName>
        <fullName evidence="1">Uncharacterized protein</fullName>
    </submittedName>
</protein>
<dbReference type="Pfam" id="PF04252">
    <property type="entry name" value="SFM1-like"/>
    <property type="match status" value="1"/>
</dbReference>
<reference evidence="1 2" key="1">
    <citation type="journal article" date="2008" name="Genome Biol.">
        <title>A genomic analysis of the archaeal system Ignicoccus hospitalis-Nanoarchaeum equitans.</title>
        <authorList>
            <person name="Podar M."/>
            <person name="Anderson I."/>
            <person name="Makarova K.S."/>
            <person name="Elkins J.G."/>
            <person name="Ivanova N."/>
            <person name="Wall M.A."/>
            <person name="Lykidis A."/>
            <person name="Mavromatis K."/>
            <person name="Sun H."/>
            <person name="Hudson M.E."/>
            <person name="Chen W."/>
            <person name="Deciu C."/>
            <person name="Hutchison D."/>
            <person name="Eads J.R."/>
            <person name="Anderson A."/>
            <person name="Fernandes F."/>
            <person name="Szeto E."/>
            <person name="Lapidus A."/>
            <person name="Kyrpides N.C."/>
            <person name="Saier M.H.Jr."/>
            <person name="Richardson P.M."/>
            <person name="Rachel R."/>
            <person name="Huber H."/>
            <person name="Eisen J.A."/>
            <person name="Koonin E.V."/>
            <person name="Keller M."/>
            <person name="Stetter K.O."/>
        </authorList>
    </citation>
    <scope>NUCLEOTIDE SEQUENCE [LARGE SCALE GENOMIC DNA]</scope>
    <source>
        <strain evidence="2">KIN4/I / DSM 18386 / JCM 14125</strain>
    </source>
</reference>
<sequence>MIIVENLEEFSEWLLYEYEHAYELVGDELLITNVKDERLKESLKELGIPFEERSVVEIIDHMPRPWVVLDPKGEGELTPDEASGTVVVGGILGAHPPKGRTWELLTSKLLPKGVLVRNLGPEQFSIDGAVAVAWLIKRGKKLSEIEKVVGLEVEVGEVMGMKVVEELPYAYPVIGGGVFFSEKVKEYLKRRRLAE</sequence>
<dbReference type="PhylomeDB" id="A8ABQ8"/>
<name>A8ABQ8_IGNH4</name>
<dbReference type="Proteomes" id="UP000000262">
    <property type="component" value="Chromosome"/>
</dbReference>
<dbReference type="AlphaFoldDB" id="A8ABQ8"/>
<dbReference type="PANTHER" id="PTHR35517">
    <property type="entry name" value="PROTEIN ARGININE N-METHYLTRANSFERASE SFM1"/>
    <property type="match status" value="1"/>
</dbReference>
<dbReference type="KEGG" id="iho:Igni_1183"/>
<evidence type="ECO:0000313" key="1">
    <source>
        <dbReference type="EMBL" id="ABU82360.1"/>
    </source>
</evidence>
<dbReference type="OrthoDB" id="18248at2157"/>
<proteinExistence type="predicted"/>
<dbReference type="HOGENOM" id="CLU_080487_1_0_2"/>
<dbReference type="GO" id="GO:0035241">
    <property type="term" value="F:protein-arginine omega-N monomethyltransferase activity"/>
    <property type="evidence" value="ECO:0007669"/>
    <property type="project" value="TreeGrafter"/>
</dbReference>
<accession>A8ABQ8</accession>
<evidence type="ECO:0000313" key="2">
    <source>
        <dbReference type="Proteomes" id="UP000000262"/>
    </source>
</evidence>
<dbReference type="PANTHER" id="PTHR35517:SF1">
    <property type="entry name" value="PROTEIN ARGININE N-METHYLTRANSFERASE SFM1"/>
    <property type="match status" value="1"/>
</dbReference>
<dbReference type="STRING" id="453591.Igni_1183"/>
<organism evidence="1 2">
    <name type="scientific">Ignicoccus hospitalis (strain KIN4/I / DSM 18386 / JCM 14125)</name>
    <dbReference type="NCBI Taxonomy" id="453591"/>
    <lineage>
        <taxon>Archaea</taxon>
        <taxon>Thermoproteota</taxon>
        <taxon>Thermoprotei</taxon>
        <taxon>Desulfurococcales</taxon>
        <taxon>Desulfurococcaceae</taxon>
        <taxon>Ignicoccus</taxon>
    </lineage>
</organism>
<gene>
    <name evidence="1" type="ordered locus">Igni_1183</name>
</gene>
<dbReference type="EMBL" id="CP000816">
    <property type="protein sequence ID" value="ABU82360.1"/>
    <property type="molecule type" value="Genomic_DNA"/>
</dbReference>